<dbReference type="EMBL" id="SRYZ01000015">
    <property type="protein sequence ID" value="TGY06593.1"/>
    <property type="molecule type" value="Genomic_DNA"/>
</dbReference>
<dbReference type="InterPro" id="IPR036249">
    <property type="entry name" value="Thioredoxin-like_sf"/>
</dbReference>
<evidence type="ECO:0000313" key="4">
    <source>
        <dbReference type="Proteomes" id="UP000310532"/>
    </source>
</evidence>
<dbReference type="AlphaFoldDB" id="A0A4S2AYZ5"/>
<dbReference type="RefSeq" id="WP_136010021.1">
    <property type="nucleotide sequence ID" value="NZ_SRYZ01000015.1"/>
</dbReference>
<evidence type="ECO:0000313" key="3">
    <source>
        <dbReference type="EMBL" id="TGY06593.1"/>
    </source>
</evidence>
<dbReference type="Proteomes" id="UP000310532">
    <property type="component" value="Unassembled WGS sequence"/>
</dbReference>
<organism evidence="3 4">
    <name type="scientific">Bacteroides muris</name>
    <name type="common">ex Afrizal et al. 2022</name>
    <dbReference type="NCBI Taxonomy" id="2516960"/>
    <lineage>
        <taxon>Bacteria</taxon>
        <taxon>Pseudomonadati</taxon>
        <taxon>Bacteroidota</taxon>
        <taxon>Bacteroidia</taxon>
        <taxon>Bacteroidales</taxon>
        <taxon>Bacteroidaceae</taxon>
        <taxon>Bacteroides</taxon>
    </lineage>
</organism>
<accession>A0A4S2AYZ5</accession>
<name>A0A4S2AYZ5_9BACE</name>
<sequence>MPHILLLKKEYIVSDITKYTFVIFSTSWCAPCHKLIPLLKELYSKKNTVIEFIYISIDEDNRKKNWKELMVKEQIP</sequence>
<dbReference type="Pfam" id="PF13905">
    <property type="entry name" value="Thioredoxin_8"/>
    <property type="match status" value="1"/>
</dbReference>
<protein>
    <submittedName>
        <fullName evidence="3">Redoxin domain-containing protein</fullName>
    </submittedName>
</protein>
<dbReference type="InterPro" id="IPR012336">
    <property type="entry name" value="Thioredoxin-like_fold"/>
</dbReference>
<gene>
    <name evidence="3" type="ORF">E5355_08605</name>
</gene>
<keyword evidence="4" id="KW-1185">Reference proteome</keyword>
<dbReference type="InterPro" id="IPR017937">
    <property type="entry name" value="Thioredoxin_CS"/>
</dbReference>
<reference evidence="3 4" key="1">
    <citation type="submission" date="2019-04" db="EMBL/GenBank/DDBJ databases">
        <title>Microbes associate with the intestines of laboratory mice.</title>
        <authorList>
            <person name="Navarre W."/>
            <person name="Wong E."/>
            <person name="Huang K."/>
            <person name="Tropini C."/>
            <person name="Ng K."/>
            <person name="Yu B."/>
        </authorList>
    </citation>
    <scope>NUCLEOTIDE SEQUENCE [LARGE SCALE GENOMIC DNA]</scope>
    <source>
        <strain evidence="3 4">NM69_E16B</strain>
    </source>
</reference>
<feature type="domain" description="Thioredoxin-like fold" evidence="2">
    <location>
        <begin position="18"/>
        <end position="68"/>
    </location>
</feature>
<dbReference type="PROSITE" id="PS00194">
    <property type="entry name" value="THIOREDOXIN_1"/>
    <property type="match status" value="1"/>
</dbReference>
<evidence type="ECO:0000259" key="2">
    <source>
        <dbReference type="Pfam" id="PF13905"/>
    </source>
</evidence>
<dbReference type="Gene3D" id="3.40.30.10">
    <property type="entry name" value="Glutaredoxin"/>
    <property type="match status" value="1"/>
</dbReference>
<evidence type="ECO:0000256" key="1">
    <source>
        <dbReference type="ARBA" id="ARBA00023284"/>
    </source>
</evidence>
<dbReference type="SUPFAM" id="SSF52833">
    <property type="entry name" value="Thioredoxin-like"/>
    <property type="match status" value="1"/>
</dbReference>
<proteinExistence type="predicted"/>
<keyword evidence="1" id="KW-0676">Redox-active center</keyword>
<comment type="caution">
    <text evidence="3">The sequence shown here is derived from an EMBL/GenBank/DDBJ whole genome shotgun (WGS) entry which is preliminary data.</text>
</comment>